<evidence type="ECO:0000256" key="11">
    <source>
        <dbReference type="ARBA" id="ARBA00022917"/>
    </source>
</evidence>
<feature type="region of interest" description="Disordered" evidence="16">
    <location>
        <begin position="1"/>
        <end position="20"/>
    </location>
</feature>
<evidence type="ECO:0000259" key="17">
    <source>
        <dbReference type="Pfam" id="PF00133"/>
    </source>
</evidence>
<dbReference type="InterPro" id="IPR014729">
    <property type="entry name" value="Rossmann-like_a/b/a_fold"/>
</dbReference>
<dbReference type="GO" id="GO:0005737">
    <property type="term" value="C:cytoplasm"/>
    <property type="evidence" value="ECO:0007669"/>
    <property type="project" value="UniProtKB-SubCell"/>
</dbReference>
<evidence type="ECO:0000256" key="9">
    <source>
        <dbReference type="ARBA" id="ARBA00022833"/>
    </source>
</evidence>
<keyword evidence="5 15" id="KW-0963">Cytoplasm</keyword>
<dbReference type="InterPro" id="IPR033709">
    <property type="entry name" value="Anticodon_Ile_ABEc"/>
</dbReference>
<dbReference type="GO" id="GO:0004822">
    <property type="term" value="F:isoleucine-tRNA ligase activity"/>
    <property type="evidence" value="ECO:0007669"/>
    <property type="project" value="UniProtKB-UniRule"/>
</dbReference>
<dbReference type="PANTHER" id="PTHR42780:SF1">
    <property type="entry name" value="ISOLEUCINE--TRNA LIGASE, CYTOPLASMIC"/>
    <property type="match status" value="1"/>
</dbReference>
<evidence type="ECO:0000256" key="7">
    <source>
        <dbReference type="ARBA" id="ARBA00022723"/>
    </source>
</evidence>
<dbReference type="GO" id="GO:0002161">
    <property type="term" value="F:aminoacyl-tRNA deacylase activity"/>
    <property type="evidence" value="ECO:0007669"/>
    <property type="project" value="InterPro"/>
</dbReference>
<evidence type="ECO:0000256" key="16">
    <source>
        <dbReference type="SAM" id="MobiDB-lite"/>
    </source>
</evidence>
<evidence type="ECO:0000256" key="5">
    <source>
        <dbReference type="ARBA" id="ARBA00022490"/>
    </source>
</evidence>
<dbReference type="HAMAP" id="MF_02003">
    <property type="entry name" value="Ile_tRNA_synth_type2"/>
    <property type="match status" value="1"/>
</dbReference>
<comment type="catalytic activity">
    <reaction evidence="14 15">
        <text>tRNA(Ile) + L-isoleucine + ATP = L-isoleucyl-tRNA(Ile) + AMP + diphosphate</text>
        <dbReference type="Rhea" id="RHEA:11060"/>
        <dbReference type="Rhea" id="RHEA-COMP:9666"/>
        <dbReference type="Rhea" id="RHEA-COMP:9695"/>
        <dbReference type="ChEBI" id="CHEBI:30616"/>
        <dbReference type="ChEBI" id="CHEBI:33019"/>
        <dbReference type="ChEBI" id="CHEBI:58045"/>
        <dbReference type="ChEBI" id="CHEBI:78442"/>
        <dbReference type="ChEBI" id="CHEBI:78528"/>
        <dbReference type="ChEBI" id="CHEBI:456215"/>
        <dbReference type="EC" id="6.1.1.5"/>
    </reaction>
</comment>
<dbReference type="EC" id="6.1.1.5" evidence="15"/>
<dbReference type="Proteomes" id="UP000325827">
    <property type="component" value="Unassembled WGS sequence"/>
</dbReference>
<dbReference type="SUPFAM" id="SSF50677">
    <property type="entry name" value="ValRS/IleRS/LeuRS editing domain"/>
    <property type="match status" value="1"/>
</dbReference>
<dbReference type="FunFam" id="3.40.50.620:FF:000063">
    <property type="entry name" value="Isoleucine--tRNA ligase"/>
    <property type="match status" value="1"/>
</dbReference>
<dbReference type="Gene3D" id="3.90.740.10">
    <property type="entry name" value="Valyl/Leucyl/Isoleucyl-tRNA synthetase, editing domain"/>
    <property type="match status" value="1"/>
</dbReference>
<keyword evidence="10 15" id="KW-0067">ATP-binding</keyword>
<dbReference type="InterPro" id="IPR002300">
    <property type="entry name" value="aa-tRNA-synth_Ia"/>
</dbReference>
<dbReference type="CDD" id="cd07961">
    <property type="entry name" value="Anticodon_Ia_Ile_ABEc"/>
    <property type="match status" value="1"/>
</dbReference>
<gene>
    <name evidence="15" type="primary">ileS</name>
    <name evidence="19" type="ORF">F6B43_01700</name>
</gene>
<keyword evidence="12 15" id="KW-0030">Aminoacyl-tRNA synthetase</keyword>
<dbReference type="FunFam" id="3.40.50.620:FF:000075">
    <property type="entry name" value="Isoleucine--tRNA ligase"/>
    <property type="match status" value="1"/>
</dbReference>
<dbReference type="InterPro" id="IPR001412">
    <property type="entry name" value="aa-tRNA-synth_I_CS"/>
</dbReference>
<dbReference type="InterPro" id="IPR023586">
    <property type="entry name" value="Ile-tRNA-ligase_type2"/>
</dbReference>
<evidence type="ECO:0000259" key="18">
    <source>
        <dbReference type="Pfam" id="PF08264"/>
    </source>
</evidence>
<feature type="domain" description="Aminoacyl-tRNA synthetase class Ia" evidence="17">
    <location>
        <begin position="38"/>
        <end position="695"/>
    </location>
</feature>
<keyword evidence="8 15" id="KW-0547">Nucleotide-binding</keyword>
<dbReference type="InterPro" id="IPR013155">
    <property type="entry name" value="M/V/L/I-tRNA-synth_anticd-bd"/>
</dbReference>
<comment type="caution">
    <text evidence="19">The sequence shown here is derived from an EMBL/GenBank/DDBJ whole genome shotgun (WGS) entry which is preliminary data.</text>
</comment>
<dbReference type="InterPro" id="IPR009080">
    <property type="entry name" value="tRNAsynth_Ia_anticodon-bd"/>
</dbReference>
<feature type="domain" description="Methionyl/Valyl/Leucyl/Isoleucyl-tRNA synthetase anticodon-binding" evidence="18">
    <location>
        <begin position="752"/>
        <end position="894"/>
    </location>
</feature>
<evidence type="ECO:0000256" key="15">
    <source>
        <dbReference type="HAMAP-Rule" id="MF_02003"/>
    </source>
</evidence>
<dbReference type="Gene3D" id="3.40.50.620">
    <property type="entry name" value="HUPs"/>
    <property type="match status" value="2"/>
</dbReference>
<comment type="subcellular location">
    <subcellularLocation>
        <location evidence="2 15">Cytoplasm</location>
    </subcellularLocation>
</comment>
<dbReference type="PANTHER" id="PTHR42780">
    <property type="entry name" value="SOLEUCYL-TRNA SYNTHETASE"/>
    <property type="match status" value="1"/>
</dbReference>
<dbReference type="CDD" id="cd00818">
    <property type="entry name" value="IleRS_core"/>
    <property type="match status" value="1"/>
</dbReference>
<evidence type="ECO:0000256" key="1">
    <source>
        <dbReference type="ARBA" id="ARBA00001947"/>
    </source>
</evidence>
<evidence type="ECO:0000256" key="13">
    <source>
        <dbReference type="ARBA" id="ARBA00025217"/>
    </source>
</evidence>
<comment type="subunit">
    <text evidence="4 15">Monomer.</text>
</comment>
<keyword evidence="11 15" id="KW-0648">Protein biosynthesis</keyword>
<dbReference type="GO" id="GO:0005524">
    <property type="term" value="F:ATP binding"/>
    <property type="evidence" value="ECO:0007669"/>
    <property type="project" value="UniProtKB-UniRule"/>
</dbReference>
<dbReference type="EMBL" id="VYSA01000001">
    <property type="protein sequence ID" value="KAA9110429.1"/>
    <property type="molecule type" value="Genomic_DNA"/>
</dbReference>
<evidence type="ECO:0000313" key="20">
    <source>
        <dbReference type="Proteomes" id="UP000325827"/>
    </source>
</evidence>
<reference evidence="20" key="1">
    <citation type="submission" date="2019-09" db="EMBL/GenBank/DDBJ databases">
        <title>Mumia zhuanghuii sp. nov. isolated from the intestinal contents of plateau pika (Ochotona curzoniae) in the Qinghai-Tibet plateau of China.</title>
        <authorList>
            <person name="Tian Z."/>
        </authorList>
    </citation>
    <scope>NUCLEOTIDE SEQUENCE [LARGE SCALE GENOMIC DNA]</scope>
    <source>
        <strain evidence="20">JCM 30598</strain>
    </source>
</reference>
<evidence type="ECO:0000256" key="10">
    <source>
        <dbReference type="ARBA" id="ARBA00022840"/>
    </source>
</evidence>
<evidence type="ECO:0000256" key="4">
    <source>
        <dbReference type="ARBA" id="ARBA00011245"/>
    </source>
</evidence>
<dbReference type="GO" id="GO:0000049">
    <property type="term" value="F:tRNA binding"/>
    <property type="evidence" value="ECO:0007669"/>
    <property type="project" value="InterPro"/>
</dbReference>
<dbReference type="Pfam" id="PF19302">
    <property type="entry name" value="DUF5915"/>
    <property type="match status" value="1"/>
</dbReference>
<accession>A0A5J5J4R8</accession>
<dbReference type="SUPFAM" id="SSF52374">
    <property type="entry name" value="Nucleotidylyl transferase"/>
    <property type="match status" value="1"/>
</dbReference>
<proteinExistence type="inferred from homology"/>
<keyword evidence="7 15" id="KW-0479">Metal-binding</keyword>
<comment type="similarity">
    <text evidence="3 15">Belongs to the class-I aminoacyl-tRNA synthetase family. IleS type 2 subfamily.</text>
</comment>
<evidence type="ECO:0000313" key="19">
    <source>
        <dbReference type="EMBL" id="KAA9110429.1"/>
    </source>
</evidence>
<dbReference type="NCBIfam" id="TIGR00392">
    <property type="entry name" value="ileS"/>
    <property type="match status" value="1"/>
</dbReference>
<dbReference type="Gene3D" id="1.10.730.10">
    <property type="entry name" value="Isoleucyl-tRNA Synthetase, Domain 1"/>
    <property type="match status" value="1"/>
</dbReference>
<dbReference type="PROSITE" id="PS00178">
    <property type="entry name" value="AA_TRNA_LIGASE_I"/>
    <property type="match status" value="1"/>
</dbReference>
<feature type="binding site" evidence="15">
    <location>
        <position position="664"/>
    </location>
    <ligand>
        <name>ATP</name>
        <dbReference type="ChEBI" id="CHEBI:30616"/>
    </ligand>
</feature>
<comment type="cofactor">
    <cofactor evidence="1 15">
        <name>Zn(2+)</name>
        <dbReference type="ChEBI" id="CHEBI:29105"/>
    </cofactor>
</comment>
<organism evidence="19 20">
    <name type="scientific">Microbacterium rhizomatis</name>
    <dbReference type="NCBI Taxonomy" id="1631477"/>
    <lineage>
        <taxon>Bacteria</taxon>
        <taxon>Bacillati</taxon>
        <taxon>Actinomycetota</taxon>
        <taxon>Actinomycetes</taxon>
        <taxon>Micrococcales</taxon>
        <taxon>Microbacteriaceae</taxon>
        <taxon>Microbacterium</taxon>
    </lineage>
</organism>
<dbReference type="OrthoDB" id="9810365at2"/>
<comment type="function">
    <text evidence="13 15">Catalyzes the attachment of isoleucine to tRNA(Ile). As IleRS can inadvertently accommodate and process structurally similar amino acids such as valine, to avoid such errors it has two additional distinct tRNA(Ile)-dependent editing activities. One activity is designated as 'pretransfer' editing and involves the hydrolysis of activated Val-AMP. The other activity is designated 'posttransfer' editing and involves deacylation of mischarged Val-tRNA(Ile).</text>
</comment>
<evidence type="ECO:0000256" key="8">
    <source>
        <dbReference type="ARBA" id="ARBA00022741"/>
    </source>
</evidence>
<feature type="short sequence motif" description="'KMSKS' region" evidence="15">
    <location>
        <begin position="661"/>
        <end position="665"/>
    </location>
</feature>
<sequence length="1146" mass="127390">MSYPKSAFGPAADGTAGGSTAVHDVVPSPRFPAIEQEVLAFWEADDTFRASISQREGAPEWVFYDGPPFANGLPHYGHLLTGYAKDLFPRFQTMRGNKVDRVFGWDTHGLPAELEAMKQLGITEKAEIERMGIATFNDKARASVMEYSAEWQDYVTRQARWVDFERGYKTLDTTYMESVLWAFKTLYDKGLAYEGYRVLPYCWRDETPLSSHELRMDDDVYKMRQDPSVTVTFPLTGVKAEALGLTAVRALAWTTTPWTLPTNLALAVGPSIRYVVVPGGPEGAADVHRDDEYAEAESHQYLLAEELLGGYAKDLGYESPEAARAAVVKTVLGSDLADVTYDRLFDYYADAETWGTQKAWRILVDDYVTTSDGTGIVHQAPAYGEDDQRVTEAAGIPLIMSLDDGGRFLPQVADVAGELWMDANTPLIRLLRRDGRLLRQASYEHSYPHCWRCRNPLIYKAVSSWFVRVTDIKDRMLANNELITWAPENVKHGQFGKWLEGARDWSISRNRYWGSPIPIWKSDDPAYPRVDAYGSLAEMEKDFGRLPMNSAGEVDLHRPYIDELTRPNPDDPTGRSTMRRIEDVLDVWFDSGSMPFAQVHYPFENHEWFDEHAPADFIVEYIGQTRGWFYLMHVLSTALFDRPAFTGVSCHGIVLGSDGQKMSKSLRNYPDVSEVFDRDGSDAMRWFLMSSSVLRGGNLVVTEEGIRAGVREFMLPLWNAWYFFSTYANAAGGQDGEGYEATWRTDSTDVLDRYILALTGELVREVAADLERLDSTTAAARLRDFAEALTNWYIRRSRDRFWVGVTADADSTQAFDTLYTVLETVTRVAAPLIPLISERIWQGLTGGRSVHLEGWPDAGAFPESADIRTAMDAVREVSSVANALRKREGKRVRLPLARLTVVLSDAASLAQFDDILRDELNVKTVDLVELESGAAAEYGITHRLSVNARAAGPRLGKRVQQVIQAAKAGSWTDEGGVVTAHTAEGSIALEPGEYELVLETTGRPDGEALAVLPGDGFVLLDTATTPELEAEGLARDIIRAVQDTRKAAGFDVSDRIRLDLLFAHEGDGDQVASAFGIADVAGETLSLEHRVQVVGRDVPMPVDAPPDTWHPVVFGALPEHVTYVPAGTYANEGGFHVAVTRVRRAV</sequence>
<dbReference type="SUPFAM" id="SSF47323">
    <property type="entry name" value="Anticodon-binding domain of a subclass of class I aminoacyl-tRNA synthetases"/>
    <property type="match status" value="1"/>
</dbReference>
<comment type="domain">
    <text evidence="15">IleRS has two distinct active sites: one for aminoacylation and one for editing. The misactivated valine is translocated from the active site to the editing site, which sterically excludes the correctly activated isoleucine. The single editing site contains two valyl binding pockets, one specific for each substrate (Val-AMP or Val-tRNA(Ile)).</text>
</comment>
<evidence type="ECO:0000256" key="2">
    <source>
        <dbReference type="ARBA" id="ARBA00004496"/>
    </source>
</evidence>
<dbReference type="InterPro" id="IPR002301">
    <property type="entry name" value="Ile-tRNA-ligase"/>
</dbReference>
<dbReference type="Pfam" id="PF00133">
    <property type="entry name" value="tRNA-synt_1"/>
    <property type="match status" value="1"/>
</dbReference>
<dbReference type="PRINTS" id="PR00984">
    <property type="entry name" value="TRNASYNTHILE"/>
</dbReference>
<keyword evidence="20" id="KW-1185">Reference proteome</keyword>
<evidence type="ECO:0000256" key="6">
    <source>
        <dbReference type="ARBA" id="ARBA00022598"/>
    </source>
</evidence>
<evidence type="ECO:0000256" key="12">
    <source>
        <dbReference type="ARBA" id="ARBA00023146"/>
    </source>
</evidence>
<protein>
    <recommendedName>
        <fullName evidence="15">Isoleucine--tRNA ligase</fullName>
        <ecNumber evidence="15">6.1.1.5</ecNumber>
    </recommendedName>
    <alternativeName>
        <fullName evidence="15">Isoleucyl-tRNA synthetase</fullName>
        <shortName evidence="15">IleRS</shortName>
    </alternativeName>
</protein>
<keyword evidence="9 15" id="KW-0862">Zinc</keyword>
<dbReference type="RefSeq" id="WP_150447205.1">
    <property type="nucleotide sequence ID" value="NZ_VYSA01000001.1"/>
</dbReference>
<feature type="short sequence motif" description="'HIGH' region" evidence="15">
    <location>
        <begin position="68"/>
        <end position="78"/>
    </location>
</feature>
<keyword evidence="6 15" id="KW-0436">Ligase</keyword>
<evidence type="ECO:0000256" key="3">
    <source>
        <dbReference type="ARBA" id="ARBA00007078"/>
    </source>
</evidence>
<dbReference type="GO" id="GO:0008270">
    <property type="term" value="F:zinc ion binding"/>
    <property type="evidence" value="ECO:0007669"/>
    <property type="project" value="UniProtKB-UniRule"/>
</dbReference>
<evidence type="ECO:0000256" key="14">
    <source>
        <dbReference type="ARBA" id="ARBA00048359"/>
    </source>
</evidence>
<dbReference type="AlphaFoldDB" id="A0A5J5J4R8"/>
<dbReference type="Pfam" id="PF08264">
    <property type="entry name" value="Anticodon_1"/>
    <property type="match status" value="1"/>
</dbReference>
<dbReference type="GO" id="GO:0006428">
    <property type="term" value="P:isoleucyl-tRNA aminoacylation"/>
    <property type="evidence" value="ECO:0007669"/>
    <property type="project" value="UniProtKB-UniRule"/>
</dbReference>
<name>A0A5J5J4R8_9MICO</name>
<dbReference type="InterPro" id="IPR009008">
    <property type="entry name" value="Val/Leu/Ile-tRNA-synth_edit"/>
</dbReference>